<protein>
    <recommendedName>
        <fullName evidence="4">Gliding motility-associated lipoprotein GldH</fullName>
    </recommendedName>
</protein>
<proteinExistence type="predicted"/>
<dbReference type="EMBL" id="JBELPZ010000006">
    <property type="protein sequence ID" value="MFL9844383.1"/>
    <property type="molecule type" value="Genomic_DNA"/>
</dbReference>
<evidence type="ECO:0000256" key="1">
    <source>
        <dbReference type="SAM" id="SignalP"/>
    </source>
</evidence>
<reference evidence="2 3" key="1">
    <citation type="submission" date="2024-06" db="EMBL/GenBank/DDBJ databases">
        <authorList>
            <person name="Kaempfer P."/>
            <person name="Viver T."/>
        </authorList>
    </citation>
    <scope>NUCLEOTIDE SEQUENCE [LARGE SCALE GENOMIC DNA]</scope>
    <source>
        <strain evidence="2 3">ST-119</strain>
    </source>
</reference>
<dbReference type="RefSeq" id="WP_408084632.1">
    <property type="nucleotide sequence ID" value="NZ_JBELPZ010000006.1"/>
</dbReference>
<evidence type="ECO:0000313" key="3">
    <source>
        <dbReference type="Proteomes" id="UP001629156"/>
    </source>
</evidence>
<dbReference type="Proteomes" id="UP001629156">
    <property type="component" value="Unassembled WGS sequence"/>
</dbReference>
<name>A0ABW8YZ89_9FLAO</name>
<sequence length="168" mass="19109">MKKILLLFATISLFSLTACSNDDDNNNYYPGTDIRSEVFEVDHVNFTANGDYTVTIPLNPRINNEDVILVYRLSGSDQGNDIWEQIPTTYPLAEGTVNYYTDFSVNSVSIYFDADFDAMLRQDFSLDQVFRIVIIPGYFSQTLDTSNYDAVMSALQQQGVKEQHIEIQ</sequence>
<dbReference type="PROSITE" id="PS51257">
    <property type="entry name" value="PROKAR_LIPOPROTEIN"/>
    <property type="match status" value="1"/>
</dbReference>
<comment type="caution">
    <text evidence="2">The sequence shown here is derived from an EMBL/GenBank/DDBJ whole genome shotgun (WGS) entry which is preliminary data.</text>
</comment>
<keyword evidence="1" id="KW-0732">Signal</keyword>
<organism evidence="2 3">
    <name type="scientific">Flavobacterium rhizosphaerae</name>
    <dbReference type="NCBI Taxonomy" id="3163298"/>
    <lineage>
        <taxon>Bacteria</taxon>
        <taxon>Pseudomonadati</taxon>
        <taxon>Bacteroidota</taxon>
        <taxon>Flavobacteriia</taxon>
        <taxon>Flavobacteriales</taxon>
        <taxon>Flavobacteriaceae</taxon>
        <taxon>Flavobacterium</taxon>
    </lineage>
</organism>
<evidence type="ECO:0000313" key="2">
    <source>
        <dbReference type="EMBL" id="MFL9844383.1"/>
    </source>
</evidence>
<feature type="signal peptide" evidence="1">
    <location>
        <begin position="1"/>
        <end position="20"/>
    </location>
</feature>
<evidence type="ECO:0008006" key="4">
    <source>
        <dbReference type="Google" id="ProtNLM"/>
    </source>
</evidence>
<keyword evidence="3" id="KW-1185">Reference proteome</keyword>
<gene>
    <name evidence="2" type="ORF">ABS766_08125</name>
</gene>
<accession>A0ABW8YZ89</accession>
<feature type="chain" id="PRO_5045341704" description="Gliding motility-associated lipoprotein GldH" evidence="1">
    <location>
        <begin position="21"/>
        <end position="168"/>
    </location>
</feature>